<sequence length="160" mass="18820">MNSLRQLEQTLSARRKRREHLTSHASAQRLDLTEVRNTNLEVGLYSGSPPPSDISKHLKDIEYTKKWHTIYQTMKGSKPTVPANMILALKNFGENRVEELEEKLEAIDKFENHEDESTRDTYRPKIDLFRWKIKYYQQTLLDGQEMLNKHGYEALSKDDL</sequence>
<evidence type="ECO:0000313" key="2">
    <source>
        <dbReference type="Proteomes" id="UP000283090"/>
    </source>
</evidence>
<gene>
    <name evidence="1" type="ORF">DFL_001348</name>
</gene>
<accession>A0A437AGV7</accession>
<reference evidence="1 2" key="1">
    <citation type="submission" date="2019-01" db="EMBL/GenBank/DDBJ databases">
        <title>Intercellular communication is required for trap formation in the nematode-trapping fungus Duddingtonia flagrans.</title>
        <authorList>
            <person name="Youssar L."/>
            <person name="Wernet V."/>
            <person name="Hensel N."/>
            <person name="Hildebrandt H.-G."/>
            <person name="Fischer R."/>
        </authorList>
    </citation>
    <scope>NUCLEOTIDE SEQUENCE [LARGE SCALE GENOMIC DNA]</scope>
    <source>
        <strain evidence="1 2">CBS H-5679</strain>
    </source>
</reference>
<comment type="caution">
    <text evidence="1">The sequence shown here is derived from an EMBL/GenBank/DDBJ whole genome shotgun (WGS) entry which is preliminary data.</text>
</comment>
<proteinExistence type="predicted"/>
<dbReference type="EMBL" id="SAEB01000001">
    <property type="protein sequence ID" value="RVD90382.1"/>
    <property type="molecule type" value="Genomic_DNA"/>
</dbReference>
<protein>
    <submittedName>
        <fullName evidence="1">Uncharacterized protein</fullName>
    </submittedName>
</protein>
<dbReference type="GeneID" id="93583659"/>
<dbReference type="OrthoDB" id="5281509at2759"/>
<organism evidence="1 2">
    <name type="scientific">Arthrobotrys flagrans</name>
    <name type="common">Nematode-trapping fungus</name>
    <name type="synonym">Trichothecium flagrans</name>
    <dbReference type="NCBI Taxonomy" id="97331"/>
    <lineage>
        <taxon>Eukaryota</taxon>
        <taxon>Fungi</taxon>
        <taxon>Dikarya</taxon>
        <taxon>Ascomycota</taxon>
        <taxon>Pezizomycotina</taxon>
        <taxon>Orbiliomycetes</taxon>
        <taxon>Orbiliales</taxon>
        <taxon>Orbiliaceae</taxon>
        <taxon>Arthrobotrys</taxon>
    </lineage>
</organism>
<dbReference type="Proteomes" id="UP000283090">
    <property type="component" value="Unassembled WGS sequence"/>
</dbReference>
<dbReference type="VEuPathDB" id="FungiDB:DFL_001348"/>
<evidence type="ECO:0000313" key="1">
    <source>
        <dbReference type="EMBL" id="RVD90382.1"/>
    </source>
</evidence>
<dbReference type="RefSeq" id="XP_067495926.1">
    <property type="nucleotide sequence ID" value="XM_067629956.1"/>
</dbReference>
<dbReference type="AlphaFoldDB" id="A0A437AGV7"/>
<name>A0A437AGV7_ARTFL</name>
<keyword evidence="2" id="KW-1185">Reference proteome</keyword>